<organism evidence="10 11">
    <name type="scientific">Rotaria sordida</name>
    <dbReference type="NCBI Taxonomy" id="392033"/>
    <lineage>
        <taxon>Eukaryota</taxon>
        <taxon>Metazoa</taxon>
        <taxon>Spiralia</taxon>
        <taxon>Gnathifera</taxon>
        <taxon>Rotifera</taxon>
        <taxon>Eurotatoria</taxon>
        <taxon>Bdelloidea</taxon>
        <taxon>Philodinida</taxon>
        <taxon>Philodinidae</taxon>
        <taxon>Rotaria</taxon>
    </lineage>
</organism>
<dbReference type="InterPro" id="IPR017072">
    <property type="entry name" value="TF_Spt6"/>
</dbReference>
<dbReference type="SUPFAM" id="SSF158832">
    <property type="entry name" value="Tex N-terminal region-like"/>
    <property type="match status" value="1"/>
</dbReference>
<dbReference type="Gene3D" id="1.10.150.850">
    <property type="entry name" value="Spt6, helix-hairpin-helix domain"/>
    <property type="match status" value="1"/>
</dbReference>
<dbReference type="Pfam" id="PF14635">
    <property type="entry name" value="HHH_7"/>
    <property type="match status" value="1"/>
</dbReference>
<dbReference type="InterPro" id="IPR028088">
    <property type="entry name" value="Spt6_HTH_DNA-bd_dom"/>
</dbReference>
<name>A0A814XYX8_9BILA</name>
<feature type="compositionally biased region" description="Low complexity" evidence="7">
    <location>
        <begin position="649"/>
        <end position="665"/>
    </location>
</feature>
<dbReference type="Pfam" id="PF00575">
    <property type="entry name" value="S1"/>
    <property type="match status" value="1"/>
</dbReference>
<dbReference type="GO" id="GO:0051056">
    <property type="term" value="P:regulation of small GTPase mediated signal transduction"/>
    <property type="evidence" value="ECO:0007669"/>
    <property type="project" value="InterPro"/>
</dbReference>
<dbReference type="Pfam" id="PF17674">
    <property type="entry name" value="HHH_9"/>
    <property type="match status" value="1"/>
</dbReference>
<dbReference type="Gene3D" id="1.10.10.2740">
    <property type="entry name" value="Spt6, Death-like domain"/>
    <property type="match status" value="1"/>
</dbReference>
<evidence type="ECO:0000259" key="9">
    <source>
        <dbReference type="PROSITE" id="PS50126"/>
    </source>
</evidence>
<dbReference type="SUPFAM" id="SSF111347">
    <property type="entry name" value="Rap/Ran-GAP"/>
    <property type="match status" value="1"/>
</dbReference>
<feature type="compositionally biased region" description="Acidic residues" evidence="7">
    <location>
        <begin position="1983"/>
        <end position="1993"/>
    </location>
</feature>
<feature type="compositionally biased region" description="Low complexity" evidence="7">
    <location>
        <begin position="3370"/>
        <end position="3398"/>
    </location>
</feature>
<dbReference type="InterPro" id="IPR035018">
    <property type="entry name" value="Spt6_SH2_C"/>
</dbReference>
<dbReference type="GO" id="GO:0042393">
    <property type="term" value="F:histone binding"/>
    <property type="evidence" value="ECO:0007669"/>
    <property type="project" value="TreeGrafter"/>
</dbReference>
<feature type="compositionally biased region" description="Pro residues" evidence="7">
    <location>
        <begin position="3502"/>
        <end position="3511"/>
    </location>
</feature>
<feature type="region of interest" description="Disordered" evidence="7">
    <location>
        <begin position="649"/>
        <end position="726"/>
    </location>
</feature>
<feature type="compositionally biased region" description="Acidic residues" evidence="7">
    <location>
        <begin position="1958"/>
        <end position="1970"/>
    </location>
</feature>
<gene>
    <name evidence="10" type="ORF">JXQ802_LOCUS25494</name>
</gene>
<dbReference type="Gene3D" id="1.10.10.650">
    <property type="entry name" value="RuvA domain 2-like"/>
    <property type="match status" value="1"/>
</dbReference>
<dbReference type="InterPro" id="IPR035974">
    <property type="entry name" value="Rap/Ran-GAP_sf"/>
</dbReference>
<dbReference type="Pfam" id="PF14641">
    <property type="entry name" value="HTH_44"/>
    <property type="match status" value="1"/>
</dbReference>
<feature type="compositionally biased region" description="Low complexity" evidence="7">
    <location>
        <begin position="2115"/>
        <end position="2125"/>
    </location>
</feature>
<dbReference type="InterPro" id="IPR000331">
    <property type="entry name" value="Rap/Ran_GAP_dom"/>
</dbReference>
<dbReference type="CDD" id="cd09918">
    <property type="entry name" value="SH2_Nterm_SPT6_like"/>
    <property type="match status" value="1"/>
</dbReference>
<dbReference type="InterPro" id="IPR041692">
    <property type="entry name" value="HHH_9"/>
</dbReference>
<dbReference type="InterPro" id="IPR035019">
    <property type="entry name" value="Spt6_SH2_N"/>
</dbReference>
<evidence type="ECO:0000256" key="5">
    <source>
        <dbReference type="ARBA" id="ARBA00023242"/>
    </source>
</evidence>
<reference evidence="10" key="1">
    <citation type="submission" date="2021-02" db="EMBL/GenBank/DDBJ databases">
        <authorList>
            <person name="Nowell W R."/>
        </authorList>
    </citation>
    <scope>NUCLEOTIDE SEQUENCE</scope>
</reference>
<dbReference type="InterPro" id="IPR010994">
    <property type="entry name" value="RuvA_2-like"/>
</dbReference>
<dbReference type="Gene3D" id="3.40.50.11210">
    <property type="entry name" value="Rap/Ran-GAP"/>
    <property type="match status" value="1"/>
</dbReference>
<dbReference type="GO" id="GO:0031491">
    <property type="term" value="F:nucleosome binding"/>
    <property type="evidence" value="ECO:0007669"/>
    <property type="project" value="TreeGrafter"/>
</dbReference>
<dbReference type="InterPro" id="IPR037027">
    <property type="entry name" value="YqgF/RNaseH-like_dom_sf"/>
</dbReference>
<dbReference type="Pfam" id="PF02145">
    <property type="entry name" value="Rap_GAP"/>
    <property type="match status" value="1"/>
</dbReference>
<comment type="similarity">
    <text evidence="2">Belongs to the SPT6 family.</text>
</comment>
<evidence type="ECO:0000256" key="2">
    <source>
        <dbReference type="ARBA" id="ARBA00009253"/>
    </source>
</evidence>
<dbReference type="GO" id="GO:0034728">
    <property type="term" value="P:nucleosome organization"/>
    <property type="evidence" value="ECO:0007669"/>
    <property type="project" value="TreeGrafter"/>
</dbReference>
<feature type="domain" description="Rap-GAP" evidence="8">
    <location>
        <begin position="1614"/>
        <end position="1821"/>
    </location>
</feature>
<keyword evidence="4" id="KW-0804">Transcription</keyword>
<evidence type="ECO:0000256" key="1">
    <source>
        <dbReference type="ARBA" id="ARBA00004123"/>
    </source>
</evidence>
<dbReference type="InterPro" id="IPR028231">
    <property type="entry name" value="Spt6_YqgF"/>
</dbReference>
<dbReference type="PROSITE" id="PS50126">
    <property type="entry name" value="S1"/>
    <property type="match status" value="1"/>
</dbReference>
<dbReference type="InterPro" id="IPR042066">
    <property type="entry name" value="Spt6_death-like"/>
</dbReference>
<dbReference type="PANTHER" id="PTHR10145">
    <property type="entry name" value="TRANSCRIPTION ELONGATION FACTOR SPT6"/>
    <property type="match status" value="1"/>
</dbReference>
<dbReference type="SUPFAM" id="SSF53098">
    <property type="entry name" value="Ribonuclease H-like"/>
    <property type="match status" value="1"/>
</dbReference>
<dbReference type="InterPro" id="IPR032706">
    <property type="entry name" value="Spt6_HHH"/>
</dbReference>
<keyword evidence="3" id="KW-0343">GTPase activation</keyword>
<dbReference type="Proteomes" id="UP000663870">
    <property type="component" value="Unassembled WGS sequence"/>
</dbReference>
<keyword evidence="6" id="KW-0175">Coiled coil</keyword>
<keyword evidence="11" id="KW-1185">Reference proteome</keyword>
<dbReference type="PROSITE" id="PS50085">
    <property type="entry name" value="RAPGAP"/>
    <property type="match status" value="1"/>
</dbReference>
<feature type="compositionally biased region" description="Acidic residues" evidence="7">
    <location>
        <begin position="2031"/>
        <end position="2040"/>
    </location>
</feature>
<feature type="compositionally biased region" description="Acidic residues" evidence="7">
    <location>
        <begin position="1924"/>
        <end position="1937"/>
    </location>
</feature>
<feature type="compositionally biased region" description="Basic and acidic residues" evidence="7">
    <location>
        <begin position="693"/>
        <end position="710"/>
    </location>
</feature>
<dbReference type="SUPFAM" id="SSF50249">
    <property type="entry name" value="Nucleic acid-binding proteins"/>
    <property type="match status" value="1"/>
</dbReference>
<dbReference type="Gene3D" id="1.10.3500.10">
    <property type="entry name" value="Tex N-terminal region-like"/>
    <property type="match status" value="1"/>
</dbReference>
<dbReference type="Pfam" id="PF14639">
    <property type="entry name" value="YqgF"/>
    <property type="match status" value="1"/>
</dbReference>
<proteinExistence type="inferred from homology"/>
<accession>A0A814XYX8</accession>
<evidence type="ECO:0000256" key="6">
    <source>
        <dbReference type="SAM" id="Coils"/>
    </source>
</evidence>
<dbReference type="Pfam" id="PF14633">
    <property type="entry name" value="SH2_2"/>
    <property type="match status" value="2"/>
</dbReference>
<dbReference type="CDD" id="cd09928">
    <property type="entry name" value="SH2_Cterm_SPT6_like"/>
    <property type="match status" value="1"/>
</dbReference>
<dbReference type="Gene3D" id="3.30.420.140">
    <property type="entry name" value="YqgF/RNase H-like domain"/>
    <property type="match status" value="1"/>
</dbReference>
<feature type="region of interest" description="Disordered" evidence="7">
    <location>
        <begin position="1850"/>
        <end position="1884"/>
    </location>
</feature>
<dbReference type="InterPro" id="IPR036860">
    <property type="entry name" value="SH2_dom_sf"/>
</dbReference>
<evidence type="ECO:0000313" key="10">
    <source>
        <dbReference type="EMBL" id="CAF1222122.1"/>
    </source>
</evidence>
<evidence type="ECO:0000313" key="11">
    <source>
        <dbReference type="Proteomes" id="UP000663870"/>
    </source>
</evidence>
<dbReference type="InterPro" id="IPR012337">
    <property type="entry name" value="RNaseH-like_sf"/>
</dbReference>
<feature type="compositionally biased region" description="Acidic residues" evidence="7">
    <location>
        <begin position="2126"/>
        <end position="2163"/>
    </location>
</feature>
<dbReference type="GO" id="GO:0005096">
    <property type="term" value="F:GTPase activator activity"/>
    <property type="evidence" value="ECO:0007669"/>
    <property type="project" value="UniProtKB-KW"/>
</dbReference>
<feature type="compositionally biased region" description="Basic residues" evidence="7">
    <location>
        <begin position="2166"/>
        <end position="2175"/>
    </location>
</feature>
<dbReference type="FunFam" id="3.40.50.11210:FF:000001">
    <property type="entry name" value="Ral GTPase-activating protein subunit alpha-1 isoform 1"/>
    <property type="match status" value="1"/>
</dbReference>
<dbReference type="GO" id="GO:0140673">
    <property type="term" value="P:transcription elongation-coupled chromatin remodeling"/>
    <property type="evidence" value="ECO:0007669"/>
    <property type="project" value="InterPro"/>
</dbReference>
<feature type="compositionally biased region" description="Low complexity" evidence="7">
    <location>
        <begin position="711"/>
        <end position="722"/>
    </location>
</feature>
<dbReference type="InterPro" id="IPR035420">
    <property type="entry name" value="Spt6_SH2"/>
</dbReference>
<feature type="compositionally biased region" description="Basic and acidic residues" evidence="7">
    <location>
        <begin position="2054"/>
        <end position="2070"/>
    </location>
</feature>
<dbReference type="PANTHER" id="PTHR10145:SF6">
    <property type="entry name" value="TRANSCRIPTION ELONGATION FACTOR SPT6"/>
    <property type="match status" value="1"/>
</dbReference>
<dbReference type="InterPro" id="IPR046859">
    <property type="entry name" value="RGPA/RALGAPB_N"/>
</dbReference>
<dbReference type="Pfam" id="PF20412">
    <property type="entry name" value="RALGAPB_N"/>
    <property type="match status" value="1"/>
</dbReference>
<evidence type="ECO:0008006" key="12">
    <source>
        <dbReference type="Google" id="ProtNLM"/>
    </source>
</evidence>
<protein>
    <recommendedName>
        <fullName evidence="12">Rap-GAP domain-containing protein</fullName>
    </recommendedName>
</protein>
<feature type="domain" description="S1 motif" evidence="9">
    <location>
        <begin position="3150"/>
        <end position="3205"/>
    </location>
</feature>
<dbReference type="SUPFAM" id="SSF47781">
    <property type="entry name" value="RuvA domain 2-like"/>
    <property type="match status" value="2"/>
</dbReference>
<feature type="region of interest" description="Disordered" evidence="7">
    <location>
        <begin position="778"/>
        <end position="798"/>
    </location>
</feature>
<keyword evidence="5" id="KW-0539">Nucleus</keyword>
<dbReference type="InterPro" id="IPR023319">
    <property type="entry name" value="Tex-like_HTH_dom_sf"/>
</dbReference>
<feature type="compositionally biased region" description="Low complexity" evidence="7">
    <location>
        <begin position="835"/>
        <end position="849"/>
    </location>
</feature>
<dbReference type="SUPFAM" id="SSF55550">
    <property type="entry name" value="SH2 domain"/>
    <property type="match status" value="1"/>
</dbReference>
<feature type="compositionally biased region" description="Acidic residues" evidence="7">
    <location>
        <begin position="2000"/>
        <end position="2012"/>
    </location>
</feature>
<comment type="caution">
    <text evidence="10">The sequence shown here is derived from an EMBL/GenBank/DDBJ whole genome shotgun (WGS) entry which is preliminary data.</text>
</comment>
<dbReference type="GO" id="GO:0008023">
    <property type="term" value="C:transcription elongation factor complex"/>
    <property type="evidence" value="ECO:0007669"/>
    <property type="project" value="TreeGrafter"/>
</dbReference>
<feature type="region of interest" description="Disordered" evidence="7">
    <location>
        <begin position="3370"/>
        <end position="3405"/>
    </location>
</feature>
<dbReference type="CDD" id="cd00164">
    <property type="entry name" value="S1_like"/>
    <property type="match status" value="1"/>
</dbReference>
<dbReference type="InterPro" id="IPR023323">
    <property type="entry name" value="Tex-like_dom_sf"/>
</dbReference>
<dbReference type="InterPro" id="IPR003029">
    <property type="entry name" value="S1_domain"/>
</dbReference>
<dbReference type="Gene3D" id="3.30.505.10">
    <property type="entry name" value="SH2 domain"/>
    <property type="match status" value="2"/>
</dbReference>
<evidence type="ECO:0000256" key="7">
    <source>
        <dbReference type="SAM" id="MobiDB-lite"/>
    </source>
</evidence>
<dbReference type="GO" id="GO:0003677">
    <property type="term" value="F:DNA binding"/>
    <property type="evidence" value="ECO:0007669"/>
    <property type="project" value="InterPro"/>
</dbReference>
<evidence type="ECO:0000259" key="8">
    <source>
        <dbReference type="PROSITE" id="PS50085"/>
    </source>
</evidence>
<dbReference type="EMBL" id="CAJNOL010000862">
    <property type="protein sequence ID" value="CAF1222122.1"/>
    <property type="molecule type" value="Genomic_DNA"/>
</dbReference>
<dbReference type="InterPro" id="IPR012340">
    <property type="entry name" value="NA-bd_OB-fold"/>
</dbReference>
<evidence type="ECO:0000256" key="4">
    <source>
        <dbReference type="ARBA" id="ARBA00023163"/>
    </source>
</evidence>
<feature type="compositionally biased region" description="Polar residues" evidence="7">
    <location>
        <begin position="2042"/>
        <end position="2052"/>
    </location>
</feature>
<feature type="compositionally biased region" description="Acidic residues" evidence="7">
    <location>
        <begin position="2071"/>
        <end position="2089"/>
    </location>
</feature>
<feature type="region of interest" description="Disordered" evidence="7">
    <location>
        <begin position="828"/>
        <end position="874"/>
    </location>
</feature>
<dbReference type="Gene3D" id="2.40.50.140">
    <property type="entry name" value="Nucleic acid-binding proteins"/>
    <property type="match status" value="1"/>
</dbReference>
<dbReference type="FunFam" id="1.10.10.2740:FF:000002">
    <property type="entry name" value="Transcription elongation factor Spt6"/>
    <property type="match status" value="1"/>
</dbReference>
<feature type="compositionally biased region" description="Polar residues" evidence="7">
    <location>
        <begin position="1868"/>
        <end position="1884"/>
    </location>
</feature>
<feature type="region of interest" description="Disordered" evidence="7">
    <location>
        <begin position="1910"/>
        <end position="2175"/>
    </location>
</feature>
<evidence type="ECO:0000256" key="3">
    <source>
        <dbReference type="ARBA" id="ARBA00022468"/>
    </source>
</evidence>
<feature type="coiled-coil region" evidence="6">
    <location>
        <begin position="2352"/>
        <end position="2413"/>
    </location>
</feature>
<comment type="subcellular location">
    <subcellularLocation>
        <location evidence="1">Nucleus</location>
    </subcellularLocation>
</comment>
<feature type="region of interest" description="Disordered" evidence="7">
    <location>
        <begin position="3501"/>
        <end position="3520"/>
    </location>
</feature>
<feature type="compositionally biased region" description="Basic residues" evidence="7">
    <location>
        <begin position="1910"/>
        <end position="1920"/>
    </location>
</feature>
<sequence length="3625" mass="417588">MFGRAKPSRGDETIQRTKEKILDLTKNPSDRQRYLRILIDQLSIDDLQAFFKTAYQYIFYLFFENFSQVESNITRALSKQNQLELEYVTNLLERILTLLPTFVHQRWQAHCICNVIKRYFVVCNSPQGVARGIRLFLLWYQILGSNAVDDEHTFFKSLIRNWNQTLVGTRSSGEISNTDEQASAAFNEIFRTPPDTFRWADIIPIWPKNTSDYEPTVDRWLFFMLHTMSDTCKRILWDSNSESSRIEKQEECFRFLFDMFKRYYMPTLFPTFTEQNIYDLSIPITIPETVRSESDRPRRRQACLCRTAFVIWLLPFLNEGQNRDRTLTRVQNPPTSPLNIIAQSTVTTSTITSSSDYSSSSNELYHIITGSGSKNQLPSFQQLASLIGPLDSNMLEIGQNVLLSTQENINFIHEIFRQSYLMSGENGLAASLILRTVNNWIKEKHLEPVFMLEPEQRSSSNDVPNDNHLRLGLNRWLQIFITQSFYLFLVRPSSINDEQQTLTTQPEQAMRERSLAGLVTFYKKLPQRHTPDRTTWDLILRVMLRIVRLSLQDRPTQNTNHTYIENTIKTLLFLFQSASLYVSVELWNNLSDTLSSKVMWPEVIDQWDLSMRALTKDLGRLVYKVETEASQTSHIRRGGPNAGIRRTVQSVPSSSLNQNSSSIIPRIRTLSSDDDGDLPEQIAPQQQPNRPSVIERTRPERRRTSSDDSLTHTTATTLSSTTNRPHVLASIPSNQIGEQQAIMEGHLNEQNPLLFSPTESLIPTQQQQQPLTIQISQQTPNSHMSDLSPPTHPLDSPMSDDYSNVSTGVLDTNSLSGIVSGDTLTSQYKTNNINTTDSRSTTVSESTSTSDHHQHISPPLSRNHHPLSQSTVDSLHSFPQDSATIDSIDTTVYIHEQNYESTRLAPETAYTAWFRMLGSLGNINQIRAADQHNRIMKTLFDIWKMLCRIHILSKDTLHGDLYFDGPPLLIFAPWLFEAIQTLPSTYREGKLSAYKLLCSMGVFNHDVSPPADFLDMFLLSIYQGLLSGDEDIIHVIISSCKVDFFHRCWPSSTLLIPLFTTACCDIGQKPSLVDGKIIPKVEALTILSSLVCFPNHFEQLDVLSTKEKEYVPTTMDRTSLKRMIMRDLIKASQNDAMLESREIALCGLAIFLCEELKHQRTESPIRPFILFIVECLQPADSTVFAADMLRFLASYAPLFISHRDNQNGQLYTLIIDGLISSLRSNIPRDIGALMRNNVRIIKSLIFALLDWILHVPTNYLQQQQIQRDENNHDITTTIIQRTFSILVDVYHSTNSLNDEQKVQDNELTLSQSIKLCCKFAILFLLNEHSHFPLTENESSLITTNVHEGHDWLISSKQQPTIQNDDNQNLNQSDELIIQSSNIQLFVIHDDFLISFIEIPNDKINELTTDNQQFISGTTLCRTIIRDLCGRYCWDNYTFNISSNSKAITRPFNNPIELSLPTKSTYHVEETTRGITVLEKFDSIQPPTFQNQPPNTDILDKLLQYITSHSPELAFYSDRTLTDVSPTPTSISAHDEKAIIRMINEQETAEKNYDSSSFGQIEQHIENVIQSPRYDRFALCRSHITQLGLMMFENRQNIDLLNTSKTNCDQLLRELKNLDTLNCRETHKIAVIYIGYGQEDKTSIFNNTHGSPNYEEFLTHLGWQVELSKHTGFRGGLHPLANTYSIYYANALVEIMFHVATMIDGSTDEDRLRKKIRHIGNDEVQIIWTEHYHEYDRSIIASAFGDVLIVIHPLPNGLYRIKIDKTSQTTNFGPLFDGAIVDKLILPELVRATAINASRARRTTLNNHCEFYEERYRIINSIIRTHKKETTYEEFLAKSFTPLATKTLVIQTDEATKSTNTQNERRDGSSTVTNNPLANTHTSSQKSHSFKFIVRTLAYLDLNLNLLQKKKKKTMPKKRHRNEFFDEQAEEDSAEESDTEKKQRAAAIKKLKSSRPMSDDDDDEEDEVMDEEAVKELKGFIAEPGEDEDDDNENDQSGSGESEDDDDVDDEDLQLIAENTNKRIKPKRVQIEGEDDDDDELPTASQYEPTSSSRVRRDEHDDHSITHHDDDGGAAEEYEDDDDFIVDDENQPLPKTSHRRNENAPNIAEAQAIFGDDFTFDNINFDDLNDDMEDEDLEDEEEEEEEEDVQPQLDEDGNPIEDETISTKRRRTIRAQRRKPKAEELFEPEELQRGYLTEADINIRRIDKPERFQLRHIPVTEAKEEELEEEAEWIYNGAFLKPTISLQPVEEDTAKNLQVKKKIKNALNYIRNDSFEVPFIAFYRKEHIEPDLKIPDLWKIWQWDEKWMIFKSHKDKLMSMFERMDKYRNYQYEQLGDTNEDTLTTRLLTDCDIDKERLMRAQTLEEIADLREQFHVYYNDDIPNMRLHEKILEYREERDKRKKLITNIEQNENDEQPLPTIDDEDELDEETLVEQIRTQLNIKSKPFTKTDYYSVCKQAHLEGLIKKFGLKPDKLGENLYENYQKNEIDQYPIGPTATCEEFICKQFPTTQAVLQAAIFMHARQLSLDPLVRYVIRRDFTSRCMINARPTRLGIQSITEDHPCYTMKYLIEKPVNTLTKDQFLYLHQSVKDGLMKIDYIIDTKNNQHIYSDEIKRSYTRDEYSDNVLEWNKIRAMCIDLMLNKFLYPKFQRELEEILLDEARQYVNKQCSVCLNDWIKIAPYRLSNDENVTSISDAGVRVLSIAYSTDPDDVSYAVILSSEGQVMDFIRLPNLMLKENYSTDNRIKKEKDFEAIRTFIKQRVPDVICIGVESRDALYLRTCLEDMVNQLQHDEEQFQNLPEPIKVLLVDTDLSKIYAQSRKGELDFRDYPIKLRLAVSQGRRLQDPLLEFSQLFNYDKEILLIKYHPLQDLIDRDQLLITLEQCFISRTNEVGVDLNRCIIYPHTSNVLQFVCGLGPRKATHLIKYFKQNNLQLENRTFLVVNYNMGKCVFSNCAGFIKINTDAMKQSESYIEILDSTRIHPEAYDWARKMAVDALDIEESSEMEPSAALEEIFQNSERLKDLDLDAFAVELKNTMYGDQSITLYDIRAELTHRYKDVRVRYEPPSQVDLFHFITKETPATFHLGKLIQCQVFDFARKKPTPQQLEAAQPEKDEITGMLKCPLCHTERFHNVKEAWNHFDSTNRCKGTPIGVRVRLDNGCTGFIKLRDLSDTPVTNPLDRVKLHQVIYARIININIKQFSVDLTSKSSELRDDKERWRPGKDSFYDQTLESEDLAEAEKEKQLKQAAKERSYVKRVIAHPSFMNINYLECERILSTKDLGDAIIRPSSKASDHLTITWKLVDGVLHNIDVIEKSKSNQFSLGKRLLIIDPRTQETEEFEDLDEILARYIKPMANTVSDIITHKYYRNLSQPLPSATPTGSTTPAQTATTTTTTISTTTSGPPPLSNDAQRILNNLLIDDKRRNPTRIRYYITISREYPTKFLLSYMPVRKPIHEYFTVTPNGVRFRSKMFPTLTETLNWFKIHYNDNAVAPSPMRTSTTNIRVPPPPLPPQPSSSSITTTTNPMSMNSTPMAVATPMVPSGFSQPPPPMPTSGFSLPPPTVAVAAASAIPQGPPTGMVTSGFSQPPPALGTIPPVLPPPPPQMMMPPANFFAYFQQYQQQQQQQMY</sequence>